<keyword evidence="2" id="KW-1185">Reference proteome</keyword>
<accession>A0A6A6SIU9</accession>
<name>A0A6A6SIU9_9PLEO</name>
<evidence type="ECO:0000313" key="1">
    <source>
        <dbReference type="EMBL" id="KAF2647679.1"/>
    </source>
</evidence>
<dbReference type="EMBL" id="MU004592">
    <property type="protein sequence ID" value="KAF2647679.1"/>
    <property type="molecule type" value="Genomic_DNA"/>
</dbReference>
<protein>
    <submittedName>
        <fullName evidence="1">Uncharacterized protein</fullName>
    </submittedName>
</protein>
<organism evidence="1 2">
    <name type="scientific">Lophiostoma macrostomum CBS 122681</name>
    <dbReference type="NCBI Taxonomy" id="1314788"/>
    <lineage>
        <taxon>Eukaryota</taxon>
        <taxon>Fungi</taxon>
        <taxon>Dikarya</taxon>
        <taxon>Ascomycota</taxon>
        <taxon>Pezizomycotina</taxon>
        <taxon>Dothideomycetes</taxon>
        <taxon>Pleosporomycetidae</taxon>
        <taxon>Pleosporales</taxon>
        <taxon>Lophiostomataceae</taxon>
        <taxon>Lophiostoma</taxon>
    </lineage>
</organism>
<dbReference type="AlphaFoldDB" id="A0A6A6SIU9"/>
<evidence type="ECO:0000313" key="2">
    <source>
        <dbReference type="Proteomes" id="UP000799324"/>
    </source>
</evidence>
<gene>
    <name evidence="1" type="ORF">K491DRAFT_685322</name>
</gene>
<reference evidence="1" key="1">
    <citation type="journal article" date="2020" name="Stud. Mycol.">
        <title>101 Dothideomycetes genomes: a test case for predicting lifestyles and emergence of pathogens.</title>
        <authorList>
            <person name="Haridas S."/>
            <person name="Albert R."/>
            <person name="Binder M."/>
            <person name="Bloem J."/>
            <person name="Labutti K."/>
            <person name="Salamov A."/>
            <person name="Andreopoulos B."/>
            <person name="Baker S."/>
            <person name="Barry K."/>
            <person name="Bills G."/>
            <person name="Bluhm B."/>
            <person name="Cannon C."/>
            <person name="Castanera R."/>
            <person name="Culley D."/>
            <person name="Daum C."/>
            <person name="Ezra D."/>
            <person name="Gonzalez J."/>
            <person name="Henrissat B."/>
            <person name="Kuo A."/>
            <person name="Liang C."/>
            <person name="Lipzen A."/>
            <person name="Lutzoni F."/>
            <person name="Magnuson J."/>
            <person name="Mondo S."/>
            <person name="Nolan M."/>
            <person name="Ohm R."/>
            <person name="Pangilinan J."/>
            <person name="Park H.-J."/>
            <person name="Ramirez L."/>
            <person name="Alfaro M."/>
            <person name="Sun H."/>
            <person name="Tritt A."/>
            <person name="Yoshinaga Y."/>
            <person name="Zwiers L.-H."/>
            <person name="Turgeon B."/>
            <person name="Goodwin S."/>
            <person name="Spatafora J."/>
            <person name="Crous P."/>
            <person name="Grigoriev I."/>
        </authorList>
    </citation>
    <scope>NUCLEOTIDE SEQUENCE</scope>
    <source>
        <strain evidence="1">CBS 122681</strain>
    </source>
</reference>
<sequence length="476" mass="52319">MVKPLADGTIHRLAGLGGVLSGHSIVPRSDISARDEPKRHAWTLRSGVYTPRQVVEGFAPLLDTVVHRLGKDAPNSSSARQSLLDNVSSNLATDTRESTLPFPDNVPDISRKEIKAQADRIGKALVKWARETSKGPFEPDLNFRSPCENHLLTPANVELMFGRRSQPHLMQLFNEYMHQMVLLRDALLPFRNFDEVLLPVDGKAARGLRHLESPREQFLTTLVTKSVTQKSVLAYAKALLAPSLPRTTTGGYGFQYEHGTILPAVLSGGETHLHLLEYIPAKLDASQERILFDYEFADYYVAPRPEIPAGSTVEAKDLLTFPSEPAAPIFQNASLGLVTSSNNSKGVSQLELRLEFNNGKCARVDVGQIARGHRYSYQASIEQETEPTQPAIIHSALNILLHSDQGLLTAKHGGIHIVPTREPIVALALLGKLYPENVVLLPESESLGQTEKAGKGFEPKFIIWGGVKRGGLKGYF</sequence>
<proteinExistence type="predicted"/>
<dbReference type="OrthoDB" id="3590765at2759"/>
<dbReference type="Proteomes" id="UP000799324">
    <property type="component" value="Unassembled WGS sequence"/>
</dbReference>